<gene>
    <name evidence="1" type="ORF">Ana3638_22345</name>
</gene>
<protein>
    <recommendedName>
        <fullName evidence="3">Methyltransferase domain-containing protein</fullName>
    </recommendedName>
</protein>
<dbReference type="SUPFAM" id="SSF53335">
    <property type="entry name" value="S-adenosyl-L-methionine-dependent methyltransferases"/>
    <property type="match status" value="1"/>
</dbReference>
<accession>A0A6P1TUR6</accession>
<dbReference type="EMBL" id="CP048000">
    <property type="protein sequence ID" value="QHQ63175.1"/>
    <property type="molecule type" value="Genomic_DNA"/>
</dbReference>
<reference evidence="1 2" key="1">
    <citation type="submission" date="2020-01" db="EMBL/GenBank/DDBJ databases">
        <title>Genome analysis of Anaerocolumna sp. CBA3638.</title>
        <authorList>
            <person name="Kim J."/>
            <person name="Roh S.W."/>
        </authorList>
    </citation>
    <scope>NUCLEOTIDE SEQUENCE [LARGE SCALE GENOMIC DNA]</scope>
    <source>
        <strain evidence="1 2">CBA3638</strain>
    </source>
</reference>
<dbReference type="AlphaFoldDB" id="A0A6P1TUR6"/>
<keyword evidence="2" id="KW-1185">Reference proteome</keyword>
<dbReference type="Pfam" id="PF11599">
    <property type="entry name" value="AviRa"/>
    <property type="match status" value="1"/>
</dbReference>
<dbReference type="Gene3D" id="3.40.50.150">
    <property type="entry name" value="Vaccinia Virus protein VP39"/>
    <property type="match status" value="1"/>
</dbReference>
<evidence type="ECO:0008006" key="3">
    <source>
        <dbReference type="Google" id="ProtNLM"/>
    </source>
</evidence>
<evidence type="ECO:0000313" key="2">
    <source>
        <dbReference type="Proteomes" id="UP000464314"/>
    </source>
</evidence>
<dbReference type="InterPro" id="IPR029063">
    <property type="entry name" value="SAM-dependent_MTases_sf"/>
</dbReference>
<proteinExistence type="predicted"/>
<name>A0A6P1TUR6_9FIRM</name>
<dbReference type="KEGG" id="anr:Ana3638_22345"/>
<sequence length="109" mass="12484">MEYRYSNNKNFEDFASGRVIYNYKGITNFPARLAQEIFGRCLEYSNKKNDIGIYDCCCGGGYMLTILGFMNADIISEITGSDINPDAVTKAKTTWNYCMQTDLINVWNR</sequence>
<dbReference type="InterPro" id="IPR024268">
    <property type="entry name" value="AviRa"/>
</dbReference>
<evidence type="ECO:0000313" key="1">
    <source>
        <dbReference type="EMBL" id="QHQ63175.1"/>
    </source>
</evidence>
<dbReference type="Proteomes" id="UP000464314">
    <property type="component" value="Chromosome"/>
</dbReference>
<organism evidence="1 2">
    <name type="scientific">Anaerocolumna sedimenticola</name>
    <dbReference type="NCBI Taxonomy" id="2696063"/>
    <lineage>
        <taxon>Bacteria</taxon>
        <taxon>Bacillati</taxon>
        <taxon>Bacillota</taxon>
        <taxon>Clostridia</taxon>
        <taxon>Lachnospirales</taxon>
        <taxon>Lachnospiraceae</taxon>
        <taxon>Anaerocolumna</taxon>
    </lineage>
</organism>